<dbReference type="Proteomes" id="UP000564385">
    <property type="component" value="Unassembled WGS sequence"/>
</dbReference>
<dbReference type="EMBL" id="JACCCU010000002">
    <property type="protein sequence ID" value="NYF91251.1"/>
    <property type="molecule type" value="Genomic_DNA"/>
</dbReference>
<protein>
    <submittedName>
        <fullName evidence="1">Uncharacterized protein</fullName>
    </submittedName>
</protein>
<gene>
    <name evidence="1" type="ORF">HDF08_003353</name>
</gene>
<evidence type="ECO:0000313" key="2">
    <source>
        <dbReference type="Proteomes" id="UP000564385"/>
    </source>
</evidence>
<reference evidence="1 2" key="1">
    <citation type="submission" date="2020-07" db="EMBL/GenBank/DDBJ databases">
        <title>Genomic Encyclopedia of Type Strains, Phase IV (KMG-V): Genome sequencing to study the core and pangenomes of soil and plant-associated prokaryotes.</title>
        <authorList>
            <person name="Whitman W."/>
        </authorList>
    </citation>
    <scope>NUCLEOTIDE SEQUENCE [LARGE SCALE GENOMIC DNA]</scope>
    <source>
        <strain evidence="1 2">M8UP22</strain>
    </source>
</reference>
<proteinExistence type="predicted"/>
<name>A0A852VJ92_9BACT</name>
<organism evidence="1 2">
    <name type="scientific">Tunturiibacter lichenicola</name>
    <dbReference type="NCBI Taxonomy" id="2051959"/>
    <lineage>
        <taxon>Bacteria</taxon>
        <taxon>Pseudomonadati</taxon>
        <taxon>Acidobacteriota</taxon>
        <taxon>Terriglobia</taxon>
        <taxon>Terriglobales</taxon>
        <taxon>Acidobacteriaceae</taxon>
        <taxon>Tunturiibacter</taxon>
    </lineage>
</organism>
<comment type="caution">
    <text evidence="1">The sequence shown here is derived from an EMBL/GenBank/DDBJ whole genome shotgun (WGS) entry which is preliminary data.</text>
</comment>
<sequence length="95" mass="10825">MMNTYPVRFKLHPDPEHAGGYILQYQPVIDITQEENLLKVAFPDAVKLRGAFLKAGLYLHSFGHEDSGRDVMPDAEQNYEVTDQMMRDIGFDIPA</sequence>
<evidence type="ECO:0000313" key="1">
    <source>
        <dbReference type="EMBL" id="NYF91251.1"/>
    </source>
</evidence>
<dbReference type="AlphaFoldDB" id="A0A852VJ92"/>
<accession>A0A852VJ92</accession>